<organism evidence="4 5">
    <name type="scientific">Paratrimastix pyriformis</name>
    <dbReference type="NCBI Taxonomy" id="342808"/>
    <lineage>
        <taxon>Eukaryota</taxon>
        <taxon>Metamonada</taxon>
        <taxon>Preaxostyla</taxon>
        <taxon>Paratrimastigidae</taxon>
        <taxon>Paratrimastix</taxon>
    </lineage>
</organism>
<dbReference type="Proteomes" id="UP001141327">
    <property type="component" value="Unassembled WGS sequence"/>
</dbReference>
<proteinExistence type="predicted"/>
<dbReference type="PROSITE" id="PS50913">
    <property type="entry name" value="GRIP"/>
    <property type="match status" value="1"/>
</dbReference>
<feature type="region of interest" description="Disordered" evidence="2">
    <location>
        <begin position="1268"/>
        <end position="1295"/>
    </location>
</feature>
<dbReference type="PANTHER" id="PTHR43941">
    <property type="entry name" value="STRUCTURAL MAINTENANCE OF CHROMOSOMES PROTEIN 2"/>
    <property type="match status" value="1"/>
</dbReference>
<evidence type="ECO:0000313" key="5">
    <source>
        <dbReference type="Proteomes" id="UP001141327"/>
    </source>
</evidence>
<evidence type="ECO:0000259" key="3">
    <source>
        <dbReference type="PROSITE" id="PS50913"/>
    </source>
</evidence>
<sequence length="2529" mass="274886">MITKEQTKFQKMVLLYKKTSADRDLLDQHLRRLLPPTAIPAPPPNPAESPSQSPAQLLLSVPNLGEVVEAQAQLLVAAAQGVPVPPAGGQPTGDIEQLQKKIAELEQHLLEKGEVAAMLERKLAKLKASGAGSTTSPPHRTSGAPEEIAEQIRALELKIRQQETTIQQQQQHFLIVSEKKQRDLAEAEVALKRAQDDNVAYQQTTDALSAKFTQLQTDRADLQAKVSALQRQLQEAGSQSEGVIQRLTRQLEDAQAKLRKADTSAAVTPGHMAQLQELRAQHEVDAIRWSSEQKILEKALHDKEAELAALQAQHAALAAEHATCHLSLESANEGSAQRIQQIQEQLVTSQASLEAANRTSQQLQELEEQLDVTHAALESANIASHERVQKLEEELASARAALETANSDTQKLAQKLAEQLEETRVATDALAGEAQAQGRTRQLEEELAAATTATEDANRRAQDLEARLLQARQETADLRSTISAIQDATRAQANETAQTHETRLREITDQLARAQTAQERLEQCERALEELRAQMKRDRETFEEQLAAAQRALQESHQVASARIQEEEHAIAEGVAKLGETQSDLVRCRQEAAQANAKMAAQSAHIQTLHQAFTQSTQALDLWLEHAQSRESEHAARIQALEAQRNESARCLSERDHEVATLSALLHDATTALDQLRIHSSTTDQELATIRAEMTSAREAATKSDEQRVLSDKQQQQVTTELEEARQQLDAARKELGQCGTAHAATQQELDAATGDLRNLHAQLDETNHALDAARCDLEGTRSRLAASDDALQQRAAELAAAQTRLTASRDELATSQEQLRALGADLATSQKQHATTQHALELARQESAAVKEELSQLSAQHTALSQTAAESTRELNVTTAALQSAKQEALAQSEQLAEMKQAHDRARIQAESLADQVHRLESLQQASEEMAVAALRQQVGEAEERIAALREQLRAVQAEAEKAKDQATRQRAELEVQVQALTVAKDRAEAAAAKCAATLEQEVQACTARLQDAAQSAAVLERSLSHAQTALSAAARQDEARRAEIAAIRALVVELDEAKNRAVAQACECRHRIARERVAARSLETQAQDAAREIGALSASLAEARQALGRAQEDLAGARQVAEGARVRWEQQAAEQTDEAARLRARIGQLEGDLERLTTQQKARETEGDTRHAAEMAALKAELLLAQESLTQARAQLETAQPQALMARQLQTALADLLHLDGAAGMPQAAINGVTALQHDLEEALRQGAEFETQCERLAAERDALRGQLEASEEGSRRAAAQVDETSRQLQAAREDAAKVQAQLDAEGVDIQRRSDEALAAARREVSDANARHAAEGATLHDKLTAALQERDQARARTEQAQTETKRAEESLIQADQKAARLQGEAEQAQSERADLAKTLAAAQAELEAIRASVSRTQESDQLELGQARSRVAALEHELLALRTLCEGLQADVEARATRCMALEGDLARAKDERAAQAGSLQAELRTATELVTDRAAQLERMLATTQELQAANAKLEEALVHLRAELQASQTQLAQEKTNAAALETRATKLAADLEGAHTQCRQEAEKAQSALEDVRTARQEVSQLHEAVRLSRNRADRAEANAQKLQAQGAQQGTELEQTRDQASHLQEAIEQAQSQLSELRAQLETLQAQAAREKSEAEQAQARLGVDLTSLRTELAQTQAQLVQAQAQLAQEETSRRGAEAQHQCDEERSCRLEADLSAAKEQGARQAEALGTATKRAGLLEESLAATRMETQQLQADLALTRDQLAQKTATAMASEAAACQKEEVAAQLAELRARLLALVVGPSEAAPAPGLDDAALVERLTALKDQQQRESQEAQDRQNKLKALLTKANVRLAEENGRLVPAPRGLSRFASCPFLHQPLLPSQEHLRASQERLEAFELQTSSQHTIAEAWLRAGILAASALPDDVPAPPPGGPDVEVSVGQACQVLARVEVPRGPQGEEPDMPPPKECLHDAGQVWYYVRLPADHGRRLWITQDHLEGLLAEYMQPQAAPEGEAPRVGRLVGSLELPALLSAVALDESLRRIGTAQQEAALAQHTLATRTGELQRELERTQRDFQAYRERARVALEKNQQAALVAPVPVMAGVGGLVAPADASLPRGSPPQSPQTGEEPGEEFEELRHRYQQLLSQHEALRSDLARLSEALADQRNISRQQAEERRRAEEQVAHAQEALTAERLKMQEELHLQTARQEVAIQERDRIISGLQQRLKQVEGHLQGARLLDLQRALGPPQQQPPLPPASESAAAASASTGASAAAVVAASGSAPGSPSMAPVPAGATTWATPPPAASLLLPASARSRDSGESAGLEGIPLSPAEGQSRQLARLCAAKEEELLRCRAEAAQARGMLQDADKHRETALKQVAMLKEQISELQRGQTRENVDLTYLKNVLLKLLESQQWEEQLILVLGQLLHFSPAELDRLRAIRHRKKGGLFGMFSNPALWFALAACRVAACSSLDLGALADRSQVGHTRLLISSFGRLWSPVGCDSQPIPSVARSLTGTRGGTSAS</sequence>
<evidence type="ECO:0000256" key="1">
    <source>
        <dbReference type="SAM" id="Coils"/>
    </source>
</evidence>
<feature type="region of interest" description="Disordered" evidence="2">
    <location>
        <begin position="1323"/>
        <end position="1342"/>
    </location>
</feature>
<feature type="coiled-coil region" evidence="1">
    <location>
        <begin position="2066"/>
        <end position="2093"/>
    </location>
</feature>
<feature type="coiled-coil region" evidence="1">
    <location>
        <begin position="1345"/>
        <end position="1453"/>
    </location>
</feature>
<keyword evidence="5" id="KW-1185">Reference proteome</keyword>
<feature type="compositionally biased region" description="Basic and acidic residues" evidence="2">
    <location>
        <begin position="1589"/>
        <end position="1602"/>
    </location>
</feature>
<name>A0ABQ8UUD3_9EUKA</name>
<comment type="caution">
    <text evidence="4">The sequence shown here is derived from an EMBL/GenBank/DDBJ whole genome shotgun (WGS) entry which is preliminary data.</text>
</comment>
<feature type="region of interest" description="Disordered" evidence="2">
    <location>
        <begin position="2116"/>
        <end position="2138"/>
    </location>
</feature>
<accession>A0ABQ8UUD3</accession>
<reference evidence="4" key="1">
    <citation type="journal article" date="2022" name="bioRxiv">
        <title>Genomics of Preaxostyla Flagellates Illuminates Evolutionary Transitions and the Path Towards Mitochondrial Loss.</title>
        <authorList>
            <person name="Novak L.V.F."/>
            <person name="Treitli S.C."/>
            <person name="Pyrih J."/>
            <person name="Halakuc P."/>
            <person name="Pipaliya S.V."/>
            <person name="Vacek V."/>
            <person name="Brzon O."/>
            <person name="Soukal P."/>
            <person name="Eme L."/>
            <person name="Dacks J.B."/>
            <person name="Karnkowska A."/>
            <person name="Elias M."/>
            <person name="Hampl V."/>
        </authorList>
    </citation>
    <scope>NUCLEOTIDE SEQUENCE</scope>
    <source>
        <strain evidence="4">RCP-MX</strain>
    </source>
</reference>
<feature type="coiled-coil region" evidence="1">
    <location>
        <begin position="1780"/>
        <end position="1850"/>
    </location>
</feature>
<gene>
    <name evidence="4" type="ORF">PAPYR_747</name>
</gene>
<dbReference type="SMART" id="SM00755">
    <property type="entry name" value="Grip"/>
    <property type="match status" value="1"/>
</dbReference>
<keyword evidence="1" id="KW-0175">Coiled coil</keyword>
<dbReference type="InterPro" id="IPR000237">
    <property type="entry name" value="GRIP_dom"/>
</dbReference>
<feature type="coiled-coil region" evidence="1">
    <location>
        <begin position="293"/>
        <end position="559"/>
    </location>
</feature>
<feature type="compositionally biased region" description="Low complexity" evidence="2">
    <location>
        <begin position="1603"/>
        <end position="1615"/>
    </location>
</feature>
<dbReference type="PANTHER" id="PTHR43941:SF1">
    <property type="entry name" value="STRUCTURAL MAINTENANCE OF CHROMOSOMES PROTEIN 2"/>
    <property type="match status" value="1"/>
</dbReference>
<feature type="domain" description="GRIP" evidence="3">
    <location>
        <begin position="2397"/>
        <end position="2445"/>
    </location>
</feature>
<evidence type="ECO:0000313" key="4">
    <source>
        <dbReference type="EMBL" id="KAJ4462732.1"/>
    </source>
</evidence>
<feature type="coiled-coil region" evidence="1">
    <location>
        <begin position="1074"/>
        <end position="1197"/>
    </location>
</feature>
<feature type="region of interest" description="Disordered" evidence="2">
    <location>
        <begin position="1588"/>
        <end position="1634"/>
    </location>
</feature>
<protein>
    <submittedName>
        <fullName evidence="4">GRIP and Coiled-Coil Domain Containing 88</fullName>
    </submittedName>
</protein>
<dbReference type="EMBL" id="JAPMOS010000002">
    <property type="protein sequence ID" value="KAJ4462732.1"/>
    <property type="molecule type" value="Genomic_DNA"/>
</dbReference>
<evidence type="ECO:0000256" key="2">
    <source>
        <dbReference type="SAM" id="MobiDB-lite"/>
    </source>
</evidence>
<feature type="coiled-coil region" evidence="1">
    <location>
        <begin position="715"/>
        <end position="1017"/>
    </location>
</feature>
<feature type="coiled-coil region" evidence="1">
    <location>
        <begin position="152"/>
        <end position="264"/>
    </location>
</feature>
<feature type="region of interest" description="Disordered" evidence="2">
    <location>
        <begin position="2250"/>
        <end position="2270"/>
    </location>
</feature>
<feature type="coiled-coil region" evidence="1">
    <location>
        <begin position="2139"/>
        <end position="2201"/>
    </location>
</feature>
<dbReference type="Pfam" id="PF01465">
    <property type="entry name" value="GRIP"/>
    <property type="match status" value="1"/>
</dbReference>
<feature type="coiled-coil region" evidence="1">
    <location>
        <begin position="2369"/>
        <end position="2396"/>
    </location>
</feature>